<dbReference type="InterPro" id="IPR020934">
    <property type="entry name" value="Ribosomal_uS19_CS"/>
</dbReference>
<comment type="similarity">
    <text evidence="1 4">Belongs to the universal ribosomal protein uS19 family.</text>
</comment>
<dbReference type="EMBL" id="AF287134">
    <property type="protein sequence ID" value="AAG18388.1"/>
    <property type="molecule type" value="Genomic_DNA"/>
</dbReference>
<gene>
    <name evidence="5" type="primary">rps19</name>
</gene>
<keyword evidence="2 4" id="KW-0689">Ribosomal protein</keyword>
<dbReference type="GO" id="GO:0005763">
    <property type="term" value="C:mitochondrial small ribosomal subunit"/>
    <property type="evidence" value="ECO:0007669"/>
    <property type="project" value="TreeGrafter"/>
</dbReference>
<dbReference type="InterPro" id="IPR023575">
    <property type="entry name" value="Ribosomal_uS19_SF"/>
</dbReference>
<evidence type="ECO:0000256" key="4">
    <source>
        <dbReference type="RuleBase" id="RU003485"/>
    </source>
</evidence>
<accession>Q9G917</accession>
<dbReference type="PANTHER" id="PTHR11880">
    <property type="entry name" value="RIBOSOMAL PROTEIN S19P FAMILY MEMBER"/>
    <property type="match status" value="1"/>
</dbReference>
<dbReference type="Gene3D" id="3.30.860.10">
    <property type="entry name" value="30s Ribosomal Protein S19, Chain A"/>
    <property type="match status" value="1"/>
</dbReference>
<dbReference type="PRINTS" id="PR00975">
    <property type="entry name" value="RIBOSOMALS19"/>
</dbReference>
<evidence type="ECO:0000313" key="5">
    <source>
        <dbReference type="EMBL" id="AAG18388.1"/>
    </source>
</evidence>
<dbReference type="GO" id="GO:0000028">
    <property type="term" value="P:ribosomal small subunit assembly"/>
    <property type="evidence" value="ECO:0007669"/>
    <property type="project" value="TreeGrafter"/>
</dbReference>
<dbReference type="GO" id="GO:0003735">
    <property type="term" value="F:structural constituent of ribosome"/>
    <property type="evidence" value="ECO:0007669"/>
    <property type="project" value="InterPro"/>
</dbReference>
<dbReference type="PANTHER" id="PTHR11880:SF67">
    <property type="entry name" value="SMALL RIBOSOMAL SUBUNIT PROTEIN US19M"/>
    <property type="match status" value="1"/>
</dbReference>
<dbReference type="InterPro" id="IPR002222">
    <property type="entry name" value="Ribosomal_uS19"/>
</dbReference>
<keyword evidence="3 4" id="KW-0687">Ribonucleoprotein</keyword>
<dbReference type="GO" id="GO:0006412">
    <property type="term" value="P:translation"/>
    <property type="evidence" value="ECO:0007669"/>
    <property type="project" value="InterPro"/>
</dbReference>
<evidence type="ECO:0000256" key="3">
    <source>
        <dbReference type="ARBA" id="ARBA00023274"/>
    </source>
</evidence>
<dbReference type="GO" id="GO:0003723">
    <property type="term" value="F:RNA binding"/>
    <property type="evidence" value="ECO:0007669"/>
    <property type="project" value="InterPro"/>
</dbReference>
<dbReference type="GeneID" id="800371"/>
<dbReference type="SUPFAM" id="SSF54570">
    <property type="entry name" value="Ribosomal protein S19"/>
    <property type="match status" value="1"/>
</dbReference>
<organism evidence="5">
    <name type="scientific">Ochromonas danica</name>
    <name type="common">Golden alga</name>
    <name type="synonym">Chlorochromonas danica</name>
    <dbReference type="NCBI Taxonomy" id="2986"/>
    <lineage>
        <taxon>Eukaryota</taxon>
        <taxon>Sar</taxon>
        <taxon>Stramenopiles</taxon>
        <taxon>Ochrophyta</taxon>
        <taxon>Chrysophyceae</taxon>
        <taxon>Chromulinales</taxon>
        <taxon>Chromulinaceae</taxon>
        <taxon>Ochromonas</taxon>
    </lineage>
</organism>
<sequence>MSRAKWKGFFLSKTLVNKTKILGRKQIKIWNRNSIIPYYLIGKYVHIHNGKEFIKIHISREKIGFKFGEFVFTRKHTQKQPKKK</sequence>
<evidence type="ECO:0000256" key="2">
    <source>
        <dbReference type="ARBA" id="ARBA00022980"/>
    </source>
</evidence>
<geneLocation type="mitochondrion" evidence="5"/>
<dbReference type="HAMAP" id="MF_00531">
    <property type="entry name" value="Ribosomal_uS19"/>
    <property type="match status" value="1"/>
</dbReference>
<name>Q9G917_OCHDN</name>
<evidence type="ECO:0000256" key="1">
    <source>
        <dbReference type="ARBA" id="ARBA00007345"/>
    </source>
</evidence>
<dbReference type="PIRSF" id="PIRSF002144">
    <property type="entry name" value="Ribosomal_S19"/>
    <property type="match status" value="1"/>
</dbReference>
<proteinExistence type="inferred from homology"/>
<protein>
    <submittedName>
        <fullName evidence="5">Ribosomal protein S19</fullName>
    </submittedName>
</protein>
<keyword evidence="5" id="KW-0496">Mitochondrion</keyword>
<dbReference type="AlphaFoldDB" id="Q9G917"/>
<dbReference type="RefSeq" id="NP_066422.1">
    <property type="nucleotide sequence ID" value="NC_002571.1"/>
</dbReference>
<reference evidence="5" key="1">
    <citation type="submission" date="2000-07" db="EMBL/GenBank/DDBJ databases">
        <title>Phylogenetic relationships of stramenopile algae, based on complete mitochondrial genome sequences.</title>
        <authorList>
            <person name="Burger G."/>
            <person name="Lang B.F."/>
            <person name="Gray W.M.M.W."/>
        </authorList>
    </citation>
    <scope>NUCLEOTIDE SEQUENCE</scope>
</reference>
<dbReference type="Pfam" id="PF00203">
    <property type="entry name" value="Ribosomal_S19"/>
    <property type="match status" value="1"/>
</dbReference>
<dbReference type="PROSITE" id="PS00323">
    <property type="entry name" value="RIBOSOMAL_S19"/>
    <property type="match status" value="1"/>
</dbReference>